<keyword evidence="4 6" id="KW-0472">Membrane</keyword>
<dbReference type="Proteomes" id="UP000265962">
    <property type="component" value="Unassembled WGS sequence"/>
</dbReference>
<dbReference type="PANTHER" id="PTHR37422">
    <property type="entry name" value="TEICHURONIC ACID BIOSYNTHESIS PROTEIN TUAE"/>
    <property type="match status" value="1"/>
</dbReference>
<name>A0A375I442_9ACTN</name>
<feature type="compositionally biased region" description="Basic residues" evidence="5">
    <location>
        <begin position="426"/>
        <end position="439"/>
    </location>
</feature>
<sequence>MELEAQSLPAWPFVAAFGSYIIWWFVGIGDMIWPIMAAVMLVLMVRRRGLRFPRGWAIWAFFLLWATISIVECDTAGRALGALYRLAMLFAATVFAFYVYNARSTITLRTVGSAMSLFLLSAVLGGLLAMIAPELQISTPLSHVLPGALTSNSFVHELVYRSTTQWIENSWVQTDPRPSAPFVYANTWGNVFSLVFPIVLVHTVQLWREYSPRRWPVTILAVGSLIPAAATQNRGMLVGLAVIALWVGVQQARTGRTRQVLAGFVVAMTAVLVWVVSPMGRSLFSRVQTSTSTEDRLINYLETVNTLRESPLLGFGAPRPSTASWLPSLGTQGQFWTVLFSHGVVGAILFMATFVAAAVYAWRSTDTYGAVLGGIAVATFVESFYYGMTTGLMVSLVAVALLVRQRETGETTGPLRGQVSTSDRRGRSRWRVSRSHRDS</sequence>
<proteinExistence type="predicted"/>
<feature type="transmembrane region" description="Helical" evidence="6">
    <location>
        <begin position="335"/>
        <end position="363"/>
    </location>
</feature>
<organism evidence="8 9">
    <name type="scientific">Propionibacterium ruminifibrarum</name>
    <dbReference type="NCBI Taxonomy" id="1962131"/>
    <lineage>
        <taxon>Bacteria</taxon>
        <taxon>Bacillati</taxon>
        <taxon>Actinomycetota</taxon>
        <taxon>Actinomycetes</taxon>
        <taxon>Propionibacteriales</taxon>
        <taxon>Propionibacteriaceae</taxon>
        <taxon>Propionibacterium</taxon>
    </lineage>
</organism>
<dbReference type="EMBL" id="OMOH01000003">
    <property type="protein sequence ID" value="SPF68070.1"/>
    <property type="molecule type" value="Genomic_DNA"/>
</dbReference>
<reference evidence="9" key="1">
    <citation type="submission" date="2018-02" db="EMBL/GenBank/DDBJ databases">
        <authorList>
            <person name="Hornung B."/>
        </authorList>
    </citation>
    <scope>NUCLEOTIDE SEQUENCE [LARGE SCALE GENOMIC DNA]</scope>
</reference>
<comment type="subcellular location">
    <subcellularLocation>
        <location evidence="1">Membrane</location>
        <topology evidence="1">Multi-pass membrane protein</topology>
    </subcellularLocation>
</comment>
<feature type="domain" description="O-antigen ligase-related" evidence="7">
    <location>
        <begin position="221"/>
        <end position="351"/>
    </location>
</feature>
<evidence type="ECO:0000256" key="2">
    <source>
        <dbReference type="ARBA" id="ARBA00022692"/>
    </source>
</evidence>
<evidence type="ECO:0000256" key="3">
    <source>
        <dbReference type="ARBA" id="ARBA00022989"/>
    </source>
</evidence>
<evidence type="ECO:0000256" key="5">
    <source>
        <dbReference type="SAM" id="MobiDB-lite"/>
    </source>
</evidence>
<feature type="transmembrane region" description="Helical" evidence="6">
    <location>
        <begin position="259"/>
        <end position="276"/>
    </location>
</feature>
<keyword evidence="2 6" id="KW-0812">Transmembrane</keyword>
<accession>A0A375I442</accession>
<feature type="transmembrane region" description="Helical" evidence="6">
    <location>
        <begin position="55"/>
        <end position="71"/>
    </location>
</feature>
<dbReference type="Pfam" id="PF04932">
    <property type="entry name" value="Wzy_C"/>
    <property type="match status" value="1"/>
</dbReference>
<protein>
    <recommendedName>
        <fullName evidence="7">O-antigen ligase-related domain-containing protein</fullName>
    </recommendedName>
</protein>
<feature type="transmembrane region" description="Helical" evidence="6">
    <location>
        <begin position="187"/>
        <end position="207"/>
    </location>
</feature>
<evidence type="ECO:0000256" key="1">
    <source>
        <dbReference type="ARBA" id="ARBA00004141"/>
    </source>
</evidence>
<dbReference type="InterPro" id="IPR007016">
    <property type="entry name" value="O-antigen_ligase-rel_domated"/>
</dbReference>
<gene>
    <name evidence="8" type="ORF">PROPJV5_1028</name>
</gene>
<keyword evidence="9" id="KW-1185">Reference proteome</keyword>
<dbReference type="InterPro" id="IPR051533">
    <property type="entry name" value="WaaL-like"/>
</dbReference>
<feature type="transmembrane region" description="Helical" evidence="6">
    <location>
        <begin position="83"/>
        <end position="100"/>
    </location>
</feature>
<evidence type="ECO:0000256" key="6">
    <source>
        <dbReference type="SAM" id="Phobius"/>
    </source>
</evidence>
<evidence type="ECO:0000256" key="4">
    <source>
        <dbReference type="ARBA" id="ARBA00023136"/>
    </source>
</evidence>
<evidence type="ECO:0000313" key="8">
    <source>
        <dbReference type="EMBL" id="SPF68070.1"/>
    </source>
</evidence>
<dbReference type="PANTHER" id="PTHR37422:SF13">
    <property type="entry name" value="LIPOPOLYSACCHARIDE BIOSYNTHESIS PROTEIN PA4999-RELATED"/>
    <property type="match status" value="1"/>
</dbReference>
<keyword evidence="3 6" id="KW-1133">Transmembrane helix</keyword>
<feature type="region of interest" description="Disordered" evidence="5">
    <location>
        <begin position="411"/>
        <end position="439"/>
    </location>
</feature>
<feature type="transmembrane region" description="Helical" evidence="6">
    <location>
        <begin position="20"/>
        <end position="43"/>
    </location>
</feature>
<feature type="transmembrane region" description="Helical" evidence="6">
    <location>
        <begin position="112"/>
        <end position="132"/>
    </location>
</feature>
<evidence type="ECO:0000313" key="9">
    <source>
        <dbReference type="Proteomes" id="UP000265962"/>
    </source>
</evidence>
<dbReference type="AlphaFoldDB" id="A0A375I442"/>
<evidence type="ECO:0000259" key="7">
    <source>
        <dbReference type="Pfam" id="PF04932"/>
    </source>
</evidence>
<dbReference type="GO" id="GO:0016020">
    <property type="term" value="C:membrane"/>
    <property type="evidence" value="ECO:0007669"/>
    <property type="project" value="UniProtKB-SubCell"/>
</dbReference>